<comment type="caution">
    <text evidence="1">The sequence shown here is derived from an EMBL/GenBank/DDBJ whole genome shotgun (WGS) entry which is preliminary data.</text>
</comment>
<name>X0WVX1_9ZZZZ</name>
<dbReference type="AlphaFoldDB" id="X0WVX1"/>
<reference evidence="1" key="1">
    <citation type="journal article" date="2014" name="Front. Microbiol.">
        <title>High frequency of phylogenetically diverse reductive dehalogenase-homologous genes in deep subseafloor sedimentary metagenomes.</title>
        <authorList>
            <person name="Kawai M."/>
            <person name="Futagami T."/>
            <person name="Toyoda A."/>
            <person name="Takaki Y."/>
            <person name="Nishi S."/>
            <person name="Hori S."/>
            <person name="Arai W."/>
            <person name="Tsubouchi T."/>
            <person name="Morono Y."/>
            <person name="Uchiyama I."/>
            <person name="Ito T."/>
            <person name="Fujiyama A."/>
            <person name="Inagaki F."/>
            <person name="Takami H."/>
        </authorList>
    </citation>
    <scope>NUCLEOTIDE SEQUENCE</scope>
    <source>
        <strain evidence="1">Expedition CK06-06</strain>
    </source>
</reference>
<evidence type="ECO:0000313" key="1">
    <source>
        <dbReference type="EMBL" id="GAG27347.1"/>
    </source>
</evidence>
<sequence>MSDTRIAIVNQPWDGSLPPKQTSLAIWSYQVARCLSQSCDVIVYGRECGRGRKV</sequence>
<organism evidence="1">
    <name type="scientific">marine sediment metagenome</name>
    <dbReference type="NCBI Taxonomy" id="412755"/>
    <lineage>
        <taxon>unclassified sequences</taxon>
        <taxon>metagenomes</taxon>
        <taxon>ecological metagenomes</taxon>
    </lineage>
</organism>
<dbReference type="EMBL" id="BARS01034960">
    <property type="protein sequence ID" value="GAG27347.1"/>
    <property type="molecule type" value="Genomic_DNA"/>
</dbReference>
<gene>
    <name evidence="1" type="ORF">S01H1_53936</name>
</gene>
<feature type="non-terminal residue" evidence="1">
    <location>
        <position position="54"/>
    </location>
</feature>
<evidence type="ECO:0008006" key="2">
    <source>
        <dbReference type="Google" id="ProtNLM"/>
    </source>
</evidence>
<protein>
    <recommendedName>
        <fullName evidence="2">Glycosyltransferase subfamily 4-like N-terminal domain-containing protein</fullName>
    </recommendedName>
</protein>
<accession>X0WVX1</accession>
<proteinExistence type="predicted"/>